<evidence type="ECO:0000256" key="1">
    <source>
        <dbReference type="SAM" id="MobiDB-lite"/>
    </source>
</evidence>
<feature type="region of interest" description="Disordered" evidence="1">
    <location>
        <begin position="138"/>
        <end position="180"/>
    </location>
</feature>
<feature type="domain" description="Nucleolar 27S pre-rRNA processing Urb2/Npa2 C-terminal" evidence="2">
    <location>
        <begin position="1266"/>
        <end position="1494"/>
    </location>
</feature>
<dbReference type="PANTHER" id="PTHR15682">
    <property type="entry name" value="UNHEALTHY RIBOSOME BIOGENESIS PROTEIN 2 HOMOLOG"/>
    <property type="match status" value="1"/>
</dbReference>
<proteinExistence type="predicted"/>
<evidence type="ECO:0000313" key="3">
    <source>
        <dbReference type="EMBL" id="KAF1943741.1"/>
    </source>
</evidence>
<dbReference type="GO" id="GO:0005730">
    <property type="term" value="C:nucleolus"/>
    <property type="evidence" value="ECO:0007669"/>
    <property type="project" value="TreeGrafter"/>
</dbReference>
<name>A0A6A5STB4_9PLEO</name>
<keyword evidence="4" id="KW-1185">Reference proteome</keyword>
<protein>
    <recommendedName>
        <fullName evidence="2">Nucleolar 27S pre-rRNA processing Urb2/Npa2 C-terminal domain-containing protein</fullName>
    </recommendedName>
</protein>
<dbReference type="GO" id="GO:0042254">
    <property type="term" value="P:ribosome biogenesis"/>
    <property type="evidence" value="ECO:0007669"/>
    <property type="project" value="TreeGrafter"/>
</dbReference>
<organism evidence="3 4">
    <name type="scientific">Clathrospora elynae</name>
    <dbReference type="NCBI Taxonomy" id="706981"/>
    <lineage>
        <taxon>Eukaryota</taxon>
        <taxon>Fungi</taxon>
        <taxon>Dikarya</taxon>
        <taxon>Ascomycota</taxon>
        <taxon>Pezizomycotina</taxon>
        <taxon>Dothideomycetes</taxon>
        <taxon>Pleosporomycetidae</taxon>
        <taxon>Pleosporales</taxon>
        <taxon>Diademaceae</taxon>
        <taxon>Clathrospora</taxon>
    </lineage>
</organism>
<feature type="compositionally biased region" description="Basic and acidic residues" evidence="1">
    <location>
        <begin position="144"/>
        <end position="159"/>
    </location>
</feature>
<dbReference type="PANTHER" id="PTHR15682:SF2">
    <property type="entry name" value="UNHEALTHY RIBOSOME BIOGENESIS PROTEIN 2 HOMOLOG"/>
    <property type="match status" value="1"/>
</dbReference>
<dbReference type="Proteomes" id="UP000800038">
    <property type="component" value="Unassembled WGS sequence"/>
</dbReference>
<dbReference type="OrthoDB" id="160374at2759"/>
<accession>A0A6A5STB4</accession>
<dbReference type="EMBL" id="ML976022">
    <property type="protein sequence ID" value="KAF1943741.1"/>
    <property type="molecule type" value="Genomic_DNA"/>
</dbReference>
<dbReference type="Pfam" id="PF10441">
    <property type="entry name" value="Urb2"/>
    <property type="match status" value="1"/>
</dbReference>
<evidence type="ECO:0000313" key="4">
    <source>
        <dbReference type="Proteomes" id="UP000800038"/>
    </source>
</evidence>
<evidence type="ECO:0000259" key="2">
    <source>
        <dbReference type="Pfam" id="PF10441"/>
    </source>
</evidence>
<sequence>MAPVKPTPNNDSSSTRPRLQAINQDFSDLDEQIRQAAHIIGLPDNWSTIHEQEARAEVIRQLVRARAEWVLRWILDKLKDETAVGKTARGNSTAWQLLDWMIHVLPVSRSAPHLRDASFPTILESTLVENFDKDSNLQSAASSDHVDMRDASESSETVHEGSTPSRKRKRGEVKTSPSKRVALGTSNRDQLFRVVRIAIQSIGTLATASNKSDDTTQAELMKMVLRTESAQASRVLRFWLTGIHQILSTISASATKSPNLDEYIDLSLALDMWDLRTVDAKDEMGASAEEFSNECLVPALTLLENLKSLRERDATQYSSIAIDRAITALDRRLARHLLAPSRAAFFADVGAESTNAGSESRNVQVLATNLEPLRAKLLQAAQIEDGGDALPTELASLFNAVPHLLDLTIRASPSRTPKGRSVEKPWLQAVFSALADCAGCSLTTPPGYITRQTAITALGCALRILQVHEVSLTSDLLKNIFWYHCGVRYPESQEKQVHWSLIASLIQLDPSVFAAEQRSGAKTSPEQHADLAEFIFEQISTAEFKGSGFSDKELTETVESKDQLGSDGKNRVGRAVILEKIIIPLMSAFVRNRNLLGFLRRWDHQLVRSYRHDNRKALQERQNLIWEDRTLNSALAELFEQSLTQGQIATLIQEHGKRMVGLGDAIETSSKEDVKVKKLAAYKNAASSAVLIPAILQSIQSDDNIEALKPDLHSLLLSYATWVHDDRYSLYSRLGLSWFTLCQLLAKLWPIELHASAKLQQKILHPLVEQAMNDMSTGRKDQNGRRVDSPTRAAAMSFLLDACDRLQTVPGSEDIVRTSLRKVTESLSSSRLEPEEHMKMVEFFCADFVALLRHLDVEACRDSLLTTISMLSNLDSSTADLTCQLLSRSIIAQENSLLHETYSTALLEALKRDDTHDMHNTIVRAILHIQPLALSREKRKSILDRTIELLKSGQGDTIGFLSVMAHLQQVPNATAKVSTDASIIFDIAEVLHTHKLETSTALQLLRQLVQLTLGHIIPNQTQAQNKEFFIDFSGKLLQVTKAIDQCSSARLSVLRATALAQKQMMLLHFERYVELLKRGLTDSQDATVLHQFLDAFNELSVPSSGQANSFDKTQTWLRTWVSENGELDSYIASPGQNPIEVAEYVARLHTTVARFKLYADTKWLIKLTLKVLQEPLAGSVQDTVYTKTREALAPLPSYEKLNLVPVLTDVQDPLDQTASSRILNDLIATMADVSEADSELKQKQLALLPRLCVLLAETSEFKGFNALLNCINTILNEKPSLASQHSVECVFSVLVKVTSRSSPALSSQHASDIFSRICETSRLVLLVHRGRLGGRFHLLLPLLQGLLFCLFIPNAIRSGALPSWLRTVTATEPVRLTPANATQFSRLLSTLCNPPQSSITKAHQHHASRKSKELNDPVKAAREKASNFLYPLLASFCRYQLNGRLDQGVREKLMPGLWEVVGTASLHREGLDAMFSGLGRSERDVWKTLWEEWEGVFGRRQVVGHGE</sequence>
<feature type="region of interest" description="Disordered" evidence="1">
    <location>
        <begin position="1397"/>
        <end position="1416"/>
    </location>
</feature>
<gene>
    <name evidence="3" type="ORF">EJ02DRAFT_372878</name>
</gene>
<reference evidence="3" key="1">
    <citation type="journal article" date="2020" name="Stud. Mycol.">
        <title>101 Dothideomycetes genomes: a test case for predicting lifestyles and emergence of pathogens.</title>
        <authorList>
            <person name="Haridas S."/>
            <person name="Albert R."/>
            <person name="Binder M."/>
            <person name="Bloem J."/>
            <person name="Labutti K."/>
            <person name="Salamov A."/>
            <person name="Andreopoulos B."/>
            <person name="Baker S."/>
            <person name="Barry K."/>
            <person name="Bills G."/>
            <person name="Bluhm B."/>
            <person name="Cannon C."/>
            <person name="Castanera R."/>
            <person name="Culley D."/>
            <person name="Daum C."/>
            <person name="Ezra D."/>
            <person name="Gonzalez J."/>
            <person name="Henrissat B."/>
            <person name="Kuo A."/>
            <person name="Liang C."/>
            <person name="Lipzen A."/>
            <person name="Lutzoni F."/>
            <person name="Magnuson J."/>
            <person name="Mondo S."/>
            <person name="Nolan M."/>
            <person name="Ohm R."/>
            <person name="Pangilinan J."/>
            <person name="Park H.-J."/>
            <person name="Ramirez L."/>
            <person name="Alfaro M."/>
            <person name="Sun H."/>
            <person name="Tritt A."/>
            <person name="Yoshinaga Y."/>
            <person name="Zwiers L.-H."/>
            <person name="Turgeon B."/>
            <person name="Goodwin S."/>
            <person name="Spatafora J."/>
            <person name="Crous P."/>
            <person name="Grigoriev I."/>
        </authorList>
    </citation>
    <scope>NUCLEOTIDE SEQUENCE</scope>
    <source>
        <strain evidence="3">CBS 161.51</strain>
    </source>
</reference>
<dbReference type="InterPro" id="IPR052609">
    <property type="entry name" value="Ribosome_Biogenesis_Reg"/>
</dbReference>
<dbReference type="InterPro" id="IPR018849">
    <property type="entry name" value="Urb2/Npa2_C"/>
</dbReference>